<feature type="compositionally biased region" description="Polar residues" evidence="1">
    <location>
        <begin position="138"/>
        <end position="147"/>
    </location>
</feature>
<keyword evidence="3" id="KW-1185">Reference proteome</keyword>
<dbReference type="EMBL" id="CABIJS010000033">
    <property type="protein sequence ID" value="VUZ40450.1"/>
    <property type="molecule type" value="Genomic_DNA"/>
</dbReference>
<proteinExistence type="predicted"/>
<dbReference type="Proteomes" id="UP000321570">
    <property type="component" value="Unassembled WGS sequence"/>
</dbReference>
<protein>
    <submittedName>
        <fullName evidence="2">Uncharacterized protein</fullName>
    </submittedName>
</protein>
<name>A0A564XZR1_HYMDI</name>
<dbReference type="AlphaFoldDB" id="A0A564XZR1"/>
<feature type="region of interest" description="Disordered" evidence="1">
    <location>
        <begin position="129"/>
        <end position="154"/>
    </location>
</feature>
<reference evidence="2 3" key="1">
    <citation type="submission" date="2019-07" db="EMBL/GenBank/DDBJ databases">
        <authorList>
            <person name="Jastrzebski P J."/>
            <person name="Paukszto L."/>
            <person name="Jastrzebski P J."/>
        </authorList>
    </citation>
    <scope>NUCLEOTIDE SEQUENCE [LARGE SCALE GENOMIC DNA]</scope>
    <source>
        <strain evidence="2 3">WMS-il1</strain>
    </source>
</reference>
<dbReference type="InterPro" id="IPR036388">
    <property type="entry name" value="WH-like_DNA-bd_sf"/>
</dbReference>
<feature type="region of interest" description="Disordered" evidence="1">
    <location>
        <begin position="1"/>
        <end position="49"/>
    </location>
</feature>
<gene>
    <name evidence="2" type="ORF">WMSIL1_LOCUS1373</name>
</gene>
<dbReference type="Gene3D" id="1.10.10.10">
    <property type="entry name" value="Winged helix-like DNA-binding domain superfamily/Winged helix DNA-binding domain"/>
    <property type="match status" value="1"/>
</dbReference>
<accession>A0A564XZR1</accession>
<feature type="region of interest" description="Disordered" evidence="1">
    <location>
        <begin position="62"/>
        <end position="83"/>
    </location>
</feature>
<evidence type="ECO:0000313" key="2">
    <source>
        <dbReference type="EMBL" id="VUZ40450.1"/>
    </source>
</evidence>
<sequence length="344" mass="39235">MSDFWRRDSLRRRYKRSKRPSSAPKISQNNSSLPTNPRVQSTCESEPTTNTVLIKEPIQEKEVVNSTTKRPLMGETKKAEGEQNGNALIERIRNQKYHTHRIYENNLKDSLDENKIYEVAEVEDTLDDHEGNRIDCPSDSSFRGSSLSEEEREPGIVREEHKLKHRYADTGKDVFKSEGGEFKAYRYIDLRFMTIEESQNLLTELCSCSANPPAVLSPKIDLEHSTDLKLKDEAAGCTHVDETFQENPLKIENSFSEQITVTTNDPNQSSSTAESVNLLLAAVRELLSNNTLTMEDLIEQSRSRGLLSQCNTVEEVKEALKYIIAILNLKEELIEGKIYYSLKK</sequence>
<evidence type="ECO:0000313" key="3">
    <source>
        <dbReference type="Proteomes" id="UP000321570"/>
    </source>
</evidence>
<feature type="compositionally biased region" description="Basic residues" evidence="1">
    <location>
        <begin position="9"/>
        <end position="19"/>
    </location>
</feature>
<organism evidence="2 3">
    <name type="scientific">Hymenolepis diminuta</name>
    <name type="common">Rat tapeworm</name>
    <dbReference type="NCBI Taxonomy" id="6216"/>
    <lineage>
        <taxon>Eukaryota</taxon>
        <taxon>Metazoa</taxon>
        <taxon>Spiralia</taxon>
        <taxon>Lophotrochozoa</taxon>
        <taxon>Platyhelminthes</taxon>
        <taxon>Cestoda</taxon>
        <taxon>Eucestoda</taxon>
        <taxon>Cyclophyllidea</taxon>
        <taxon>Hymenolepididae</taxon>
        <taxon>Hymenolepis</taxon>
    </lineage>
</organism>
<feature type="compositionally biased region" description="Polar residues" evidence="1">
    <location>
        <begin position="24"/>
        <end position="49"/>
    </location>
</feature>
<evidence type="ECO:0000256" key="1">
    <source>
        <dbReference type="SAM" id="MobiDB-lite"/>
    </source>
</evidence>